<dbReference type="PROSITE" id="PS50835">
    <property type="entry name" value="IG_LIKE"/>
    <property type="match status" value="1"/>
</dbReference>
<organism evidence="5 6">
    <name type="scientific">Prolixibacter bellariivorans</name>
    <dbReference type="NCBI Taxonomy" id="314319"/>
    <lineage>
        <taxon>Bacteria</taxon>
        <taxon>Pseudomonadati</taxon>
        <taxon>Bacteroidota</taxon>
        <taxon>Bacteroidia</taxon>
        <taxon>Marinilabiliales</taxon>
        <taxon>Prolixibacteraceae</taxon>
        <taxon>Prolixibacter</taxon>
    </lineage>
</organism>
<dbReference type="Proteomes" id="UP000391834">
    <property type="component" value="Unassembled WGS sequence"/>
</dbReference>
<gene>
    <name evidence="5" type="ORF">PbJCM13498_34600</name>
</gene>
<evidence type="ECO:0000313" key="5">
    <source>
        <dbReference type="EMBL" id="GET34597.1"/>
    </source>
</evidence>
<dbReference type="PROSITE" id="PS01180">
    <property type="entry name" value="CUB"/>
    <property type="match status" value="1"/>
</dbReference>
<evidence type="ECO:0000256" key="2">
    <source>
        <dbReference type="SAM" id="SignalP"/>
    </source>
</evidence>
<proteinExistence type="predicted"/>
<dbReference type="InterPro" id="IPR045829">
    <property type="entry name" value="PKD_6"/>
</dbReference>
<dbReference type="InterPro" id="IPR013783">
    <property type="entry name" value="Ig-like_fold"/>
</dbReference>
<dbReference type="InterPro" id="IPR007110">
    <property type="entry name" value="Ig-like_dom"/>
</dbReference>
<name>A0A5M4B4H4_9BACT</name>
<dbReference type="Pfam" id="PF13927">
    <property type="entry name" value="Ig_3"/>
    <property type="match status" value="1"/>
</dbReference>
<feature type="chain" id="PRO_5024372532" description="CUB domain-containing protein" evidence="2">
    <location>
        <begin position="20"/>
        <end position="2461"/>
    </location>
</feature>
<dbReference type="Gene3D" id="2.60.120.290">
    <property type="entry name" value="Spermadhesin, CUB domain"/>
    <property type="match status" value="1"/>
</dbReference>
<dbReference type="CDD" id="cd00041">
    <property type="entry name" value="CUB"/>
    <property type="match status" value="1"/>
</dbReference>
<evidence type="ECO:0000259" key="3">
    <source>
        <dbReference type="PROSITE" id="PS01180"/>
    </source>
</evidence>
<dbReference type="SUPFAM" id="SSF49854">
    <property type="entry name" value="Spermadhesin, CUB domain"/>
    <property type="match status" value="1"/>
</dbReference>
<dbReference type="Gene3D" id="2.60.40.10">
    <property type="entry name" value="Immunoglobulins"/>
    <property type="match status" value="1"/>
</dbReference>
<keyword evidence="6" id="KW-1185">Reference proteome</keyword>
<evidence type="ECO:0000313" key="6">
    <source>
        <dbReference type="Proteomes" id="UP000391834"/>
    </source>
</evidence>
<sequence length="2461" mass="261201">MPAAVFLFLLISLLGNQLAAQTYTIDAVNGDTIATCSGNFYDSGFNTGSYSNNERSVVTFHAPIGYRIKFNFISLDLRSEGGDTLKIFDGMDTLSTVIGKYTGTGLAFSVESTDSALTFQFISDGTLVNNGWDASISCCPIPVTSAITGNSDVCEGTTGVTYSVVNTSGSTYQWFVTGGTQVSGTNTNSITVDWGNTSGPGKVQVVEDNGCTKGDTVSLAVNMNPLPTVSFTGLDSVYQITDSPVTLTGNPAGGTFTGDGISADQFDPAAAGLGSHRIIYTYSDINSCENSDTLYTDVRNFDQQAGAIWLTDLNNWCSLDAQYTNVGATADGGAPGCWSGGPGNNVWFKFKATTNAVTVNVKTGGSYGSMRGQQIALWNEAGVLVKCIEAANYFGNTLPLSIDTLTAGHTYYISVDDRTTHGTFSLCIENIASNDYQSGAFDISDINGYCSTDAEFDNTYATPDGNSEPNWTGDVGNNLWFKFNALSNGVLINVETGTPAGSMRGQQIALWNEAGDLVKDVQAANYFSGTLSLSVDTLTAGHTYYISVDDRTTHGTFKLCVDDSISYDYHDGAKTIDNIDNYQSANAAYSNEYMTPDGDVPPCWTGAVGNNVWFKFEAVSNVVKADVITGGSYGSMRGQQIALWNETGELVKCSNAANYYAGTLSLQTDTLTAGHTYWLSVDDRTTHGTFTLAVDNQVDYDYKIGAKYLIDQTDWSSADAEYDNTYATPDEQAGSCWTGGVGNNVWFKFEAATPSIAASVLTGGSNGSMRGQQIALWNENNEQVACINANNYYSGKLTLSADTLTVGKYYWISVDDRTTHGSFTLELDNKVPYDLKSGAKLLLDLDHWCSSDAEFDNTYATPDELPGDCWTGGVGNNVWFKLVAISGEIQVDVKTGGALGSMRGQQIALWNEAGDQVGCADAANYYSGTLTLTADTLIPGHTYYISVDDRTTHGSFSLCVNNKAGYDYQAGAKTLSHISSFCSSPAIYTNRYATSDGNTPPCWTGGVGNNVWFKFTATTTDLTFDVKTGGSNGSMRGQQIAVWNEAGDLVKCANSNNYYSGTLSLSTDTLTAGHTYWVSVDDRTTHGSFSVCISNQVDYDYKKGAVELTNLSNWSSANAEYANTYDTPDENTPSCWTGGVGNNVWFKFTATTNSINVDVTTGGVHGSMRGQQIALWNANGDEVKCANSANYYSGELSLSTDTLTIGNTYWISVDDRTTHGSFTIGVDDTPSYDFKQGAIWLYDLDNWTSPLQAYSNTYATPDETGGSCWTGGAGNNVWFRFVAISGEIDVRALTGNSFGSMRGQQIAIWNEAGQQVQCANADNYYSGSLSATIDTLTPGHTYYISVDDRTTHGTFTLYVNNKVGYDFQQGAVNLTQLDHWCSTNAAYTNRYATEGEDIGTCWVNPSHANVWFSFEAIFDTLQVDVSTGTGGLGSMRGQEIVVVNQNHNEVGCISSANYFGGTLSLQIDTLTPGHKYWIGVDDRTTSGTFSLCVNNVSNLDYWAIGDGNWNDVNNWSHTENGPVAGTIPTLSNNVHIKGHNITVTDNEACANLYTDVSGSNTSLTVNGGTLNVNGNLELTNNGENYAGTVNLPGGGIINVTRDFNMTRAGGDQLFQVNLSDNSQLNVDNDVNIISSAGSVNPVEVNSGNTSLMTIGNDLNMQNSGGPQILLKANDDARTTVTRNIVFDAAGSDQVVTELNNNASLWLAGNFDRGASEYGILTCNDNSTLVLNGQSYIQNLPKNIGGGTDEFTYQNITIDNSKVTSPQVILDGNVSMFGTLTLTQGIVETTSASLLTIENGGSITGASQASFVDGPLRKIGNQAFTFPVGNSELYKPISIAAPANTTDEFTAQYFNVSPSAAYDTTLHAPSITYINRCEYWTLDRSAGSSDVNATLYWDTNSCCISDLANQKVTSWNGSQWDDKGNGGTTGTTTAGSIVSTVPVTSDNTALTFANSLQSVSFTGLGTQYCANDADLTLTGSPKNDVQSFSGPGISDNGDGTAVFSPSAAGAGTHEITYTFINSASGCSNSATQTVTVLPRPTANIVGTDLICPRTSADLSIVFTGTGPWNYTYTDGVNSFSGSTSVNPYEFTTSNTGSYSVTMLQDANGCVANDFGTTATVDAFPDQPKPTVTPSGPTTFCEGESVTLSSSASATFYFWSNGATTQSVNVTESGSYSVQTRDANGCLSEWSDPIDVVVNPLPGKAGQPSGNNTLCQFGGTEVYTTPGAADANATEYVWTLSPASAGTITGNTTSATVQWDNTFTGTATITVQGHNSCGFGLESNPFSITVNSSPVVDLGVDRTVCGSEILDAGNAGSSYLWSTGAVAQSISALFSGDYWVKVTSGNGCSSRDTVALVIKMPATFTTQPVSQTECVGSDIQLSVAVTGTGPFTYQWQKDGTDLTDGGNVSGSQTNVLSVNNVLATDAGTYRCVVTNYCGDVPSNSATIVINNLPVTTPIATDMH</sequence>
<feature type="domain" description="Ig-like" evidence="4">
    <location>
        <begin position="2359"/>
        <end position="2446"/>
    </location>
</feature>
<keyword evidence="2" id="KW-0732">Signal</keyword>
<comment type="caution">
    <text evidence="5">The sequence shown here is derived from an EMBL/GenBank/DDBJ whole genome shotgun (WGS) entry which is preliminary data.</text>
</comment>
<dbReference type="InterPro" id="IPR036179">
    <property type="entry name" value="Ig-like_dom_sf"/>
</dbReference>
<evidence type="ECO:0008006" key="7">
    <source>
        <dbReference type="Google" id="ProtNLM"/>
    </source>
</evidence>
<dbReference type="Pfam" id="PF19408">
    <property type="entry name" value="PKD_6"/>
    <property type="match status" value="2"/>
</dbReference>
<dbReference type="InterPro" id="IPR035914">
    <property type="entry name" value="Sperma_CUB_dom_sf"/>
</dbReference>
<dbReference type="EMBL" id="BLAX01000001">
    <property type="protein sequence ID" value="GET34597.1"/>
    <property type="molecule type" value="Genomic_DNA"/>
</dbReference>
<reference evidence="5 6" key="1">
    <citation type="submission" date="2019-10" db="EMBL/GenBank/DDBJ databases">
        <title>Prolixibacter strains distinguished by the presence of nitrate reductase genes were adept at nitrate-dependent anaerobic corrosion of metallic iron and carbon steel.</title>
        <authorList>
            <person name="Iino T."/>
            <person name="Shono N."/>
            <person name="Ito K."/>
            <person name="Nakamura R."/>
            <person name="Sueoka K."/>
            <person name="Harayama S."/>
            <person name="Ohkuma M."/>
        </authorList>
    </citation>
    <scope>NUCLEOTIDE SEQUENCE [LARGE SCALE GENOMIC DNA]</scope>
    <source>
        <strain evidence="5 6">JCM 13498</strain>
    </source>
</reference>
<evidence type="ECO:0000259" key="4">
    <source>
        <dbReference type="PROSITE" id="PS50835"/>
    </source>
</evidence>
<dbReference type="InterPro" id="IPR000859">
    <property type="entry name" value="CUB_dom"/>
</dbReference>
<dbReference type="Pfam" id="PF00431">
    <property type="entry name" value="CUB"/>
    <property type="match status" value="1"/>
</dbReference>
<dbReference type="SUPFAM" id="SSF48726">
    <property type="entry name" value="Immunoglobulin"/>
    <property type="match status" value="1"/>
</dbReference>
<dbReference type="SMART" id="SM00409">
    <property type="entry name" value="IG"/>
    <property type="match status" value="2"/>
</dbReference>
<keyword evidence="1" id="KW-1015">Disulfide bond</keyword>
<evidence type="ECO:0000256" key="1">
    <source>
        <dbReference type="ARBA" id="ARBA00023157"/>
    </source>
</evidence>
<dbReference type="SMART" id="SM00042">
    <property type="entry name" value="CUB"/>
    <property type="match status" value="1"/>
</dbReference>
<dbReference type="InterPro" id="IPR003599">
    <property type="entry name" value="Ig_sub"/>
</dbReference>
<feature type="signal peptide" evidence="2">
    <location>
        <begin position="1"/>
        <end position="19"/>
    </location>
</feature>
<accession>A0A5M4B4H4</accession>
<feature type="domain" description="CUB" evidence="3">
    <location>
        <begin position="29"/>
        <end position="139"/>
    </location>
</feature>
<protein>
    <recommendedName>
        <fullName evidence="7">CUB domain-containing protein</fullName>
    </recommendedName>
</protein>